<protein>
    <recommendedName>
        <fullName evidence="2">Guanylate cyclase domain-containing protein</fullName>
    </recommendedName>
</protein>
<feature type="transmembrane region" description="Helical" evidence="1">
    <location>
        <begin position="186"/>
        <end position="204"/>
    </location>
</feature>
<dbReference type="InterPro" id="IPR050697">
    <property type="entry name" value="Adenylyl/Guanylyl_Cyclase_3/4"/>
</dbReference>
<dbReference type="SMART" id="SM00044">
    <property type="entry name" value="CYCc"/>
    <property type="match status" value="1"/>
</dbReference>
<evidence type="ECO:0000313" key="3">
    <source>
        <dbReference type="EMBL" id="HAE51368.1"/>
    </source>
</evidence>
<dbReference type="InterPro" id="IPR029787">
    <property type="entry name" value="Nucleotide_cyclase"/>
</dbReference>
<feature type="domain" description="Guanylate cyclase" evidence="2">
    <location>
        <begin position="297"/>
        <end position="429"/>
    </location>
</feature>
<dbReference type="PROSITE" id="PS50125">
    <property type="entry name" value="GUANYLATE_CYCLASE_2"/>
    <property type="match status" value="1"/>
</dbReference>
<dbReference type="CDD" id="cd07302">
    <property type="entry name" value="CHD"/>
    <property type="match status" value="1"/>
</dbReference>
<name>A0A3B9IUN1_9PROT</name>
<proteinExistence type="predicted"/>
<accession>A0A3B9IUN1</accession>
<dbReference type="Gene3D" id="3.30.70.1230">
    <property type="entry name" value="Nucleotide cyclase"/>
    <property type="match status" value="1"/>
</dbReference>
<comment type="caution">
    <text evidence="3">The sequence shown here is derived from an EMBL/GenBank/DDBJ whole genome shotgun (WGS) entry which is preliminary data.</text>
</comment>
<feature type="transmembrane region" description="Helical" evidence="1">
    <location>
        <begin position="96"/>
        <end position="115"/>
    </location>
</feature>
<feature type="transmembrane region" description="Helical" evidence="1">
    <location>
        <begin position="224"/>
        <end position="245"/>
    </location>
</feature>
<organism evidence="3 4">
    <name type="scientific">Tistrella mobilis</name>
    <dbReference type="NCBI Taxonomy" id="171437"/>
    <lineage>
        <taxon>Bacteria</taxon>
        <taxon>Pseudomonadati</taxon>
        <taxon>Pseudomonadota</taxon>
        <taxon>Alphaproteobacteria</taxon>
        <taxon>Geminicoccales</taxon>
        <taxon>Geminicoccaceae</taxon>
        <taxon>Tistrella</taxon>
    </lineage>
</organism>
<evidence type="ECO:0000256" key="1">
    <source>
        <dbReference type="SAM" id="Phobius"/>
    </source>
</evidence>
<keyword evidence="1" id="KW-0472">Membrane</keyword>
<dbReference type="GO" id="GO:0004016">
    <property type="term" value="F:adenylate cyclase activity"/>
    <property type="evidence" value="ECO:0007669"/>
    <property type="project" value="UniProtKB-ARBA"/>
</dbReference>
<dbReference type="InterPro" id="IPR001054">
    <property type="entry name" value="A/G_cyclase"/>
</dbReference>
<dbReference type="PANTHER" id="PTHR43081:SF1">
    <property type="entry name" value="ADENYLATE CYCLASE, TERMINAL-DIFFERENTIATION SPECIFIC"/>
    <property type="match status" value="1"/>
</dbReference>
<dbReference type="GO" id="GO:0006171">
    <property type="term" value="P:cAMP biosynthetic process"/>
    <property type="evidence" value="ECO:0007669"/>
    <property type="project" value="TreeGrafter"/>
</dbReference>
<feature type="transmembrane region" description="Helical" evidence="1">
    <location>
        <begin position="127"/>
        <end position="147"/>
    </location>
</feature>
<keyword evidence="1" id="KW-0812">Transmembrane</keyword>
<dbReference type="Pfam" id="PF00211">
    <property type="entry name" value="Guanylate_cyc"/>
    <property type="match status" value="1"/>
</dbReference>
<sequence>MIVIRVSFGSVAALMAPGNTPICGRPACGGTAVPSARSPHLVPYLSVRGCRRMSEVDQLLLAREKKGVRFALVARLGMLGIVFGLHVFLYQTIGELALVGLLCGGAAIGTAALLMHLDRQGCPKLTGYLATLLDVMVLSGLPVIWYIGSGADQVVGPQFFLQTRMTVGVLMVMVVNALAFRPAYPLVIAVGFVAIYGGFSGMILNDPRTAITTDPLAAMTGMGVAPRLVVADMVIVMVVGLLLAVMTRVARRMAVQAVRQQHASDQLRRYFSPAVAARIAEGGDDFFRPGGVVREVAVLFADIRGFTHLSAQMPPAHVLDLLRSYHAEMVATVFAHGGTLDKFIGDAIMVTFGSAEPDPNPARRALETALAMREALERLNRRRIAAGEPPLAQDVGVHVGPALVGNVGTPERLEHTVIGDTVNTASRIEAACKQHGRDLLISEAVVAKAGGGFLLERLAPTVLAGKTDPIQLYAVLGHTAADQEDDVILPGLHATPWVVEMDEAEDEAPAAANGLVRGAA</sequence>
<dbReference type="GO" id="GO:0035556">
    <property type="term" value="P:intracellular signal transduction"/>
    <property type="evidence" value="ECO:0007669"/>
    <property type="project" value="InterPro"/>
</dbReference>
<dbReference type="SUPFAM" id="SSF55073">
    <property type="entry name" value="Nucleotide cyclase"/>
    <property type="match status" value="1"/>
</dbReference>
<keyword evidence="1" id="KW-1133">Transmembrane helix</keyword>
<gene>
    <name evidence="3" type="ORF">DCK97_28545</name>
</gene>
<dbReference type="PANTHER" id="PTHR43081">
    <property type="entry name" value="ADENYLATE CYCLASE, TERMINAL-DIFFERENTIATION SPECIFIC-RELATED"/>
    <property type="match status" value="1"/>
</dbReference>
<dbReference type="EMBL" id="DMAI01000476">
    <property type="protein sequence ID" value="HAE51368.1"/>
    <property type="molecule type" value="Genomic_DNA"/>
</dbReference>
<evidence type="ECO:0000259" key="2">
    <source>
        <dbReference type="PROSITE" id="PS50125"/>
    </source>
</evidence>
<dbReference type="AlphaFoldDB" id="A0A3B9IUN1"/>
<feature type="transmembrane region" description="Helical" evidence="1">
    <location>
        <begin position="159"/>
        <end position="179"/>
    </location>
</feature>
<evidence type="ECO:0000313" key="4">
    <source>
        <dbReference type="Proteomes" id="UP000257706"/>
    </source>
</evidence>
<dbReference type="Proteomes" id="UP000257706">
    <property type="component" value="Unassembled WGS sequence"/>
</dbReference>
<feature type="transmembrane region" description="Helical" evidence="1">
    <location>
        <begin position="70"/>
        <end position="90"/>
    </location>
</feature>
<reference evidence="3 4" key="1">
    <citation type="journal article" date="2018" name="Nat. Biotechnol.">
        <title>A standardized bacterial taxonomy based on genome phylogeny substantially revises the tree of life.</title>
        <authorList>
            <person name="Parks D.H."/>
            <person name="Chuvochina M."/>
            <person name="Waite D.W."/>
            <person name="Rinke C."/>
            <person name="Skarshewski A."/>
            <person name="Chaumeil P.A."/>
            <person name="Hugenholtz P."/>
        </authorList>
    </citation>
    <scope>NUCLEOTIDE SEQUENCE [LARGE SCALE GENOMIC DNA]</scope>
    <source>
        <strain evidence="3">UBA8739</strain>
    </source>
</reference>